<dbReference type="EMBL" id="OX465084">
    <property type="protein sequence ID" value="CAI9300019.1"/>
    <property type="molecule type" value="Genomic_DNA"/>
</dbReference>
<proteinExistence type="predicted"/>
<evidence type="ECO:0000313" key="1">
    <source>
        <dbReference type="EMBL" id="CAI9300019.1"/>
    </source>
</evidence>
<gene>
    <name evidence="1" type="ORF">LSALG_LOCUS38692</name>
</gene>
<accession>A0AA35ZXC6</accession>
<name>A0AA35ZXC6_LACSI</name>
<protein>
    <submittedName>
        <fullName evidence="1">Uncharacterized protein</fullName>
    </submittedName>
</protein>
<keyword evidence="2" id="KW-1185">Reference proteome</keyword>
<reference evidence="1" key="1">
    <citation type="submission" date="2023-04" db="EMBL/GenBank/DDBJ databases">
        <authorList>
            <person name="Vijverberg K."/>
            <person name="Xiong W."/>
            <person name="Schranz E."/>
        </authorList>
    </citation>
    <scope>NUCLEOTIDE SEQUENCE</scope>
</reference>
<sequence>MKDSLENEYIDYDSLVDMRCTYEVVFSQLKANNEKGDEVINAMDAIIQGTDEKSQSKNVHNPKPEFIEGNASDVLSKIVKLNLESFVDLLEA</sequence>
<dbReference type="Proteomes" id="UP001177003">
    <property type="component" value="Chromosome 8"/>
</dbReference>
<organism evidence="1 2">
    <name type="scientific">Lactuca saligna</name>
    <name type="common">Willowleaf lettuce</name>
    <dbReference type="NCBI Taxonomy" id="75948"/>
    <lineage>
        <taxon>Eukaryota</taxon>
        <taxon>Viridiplantae</taxon>
        <taxon>Streptophyta</taxon>
        <taxon>Embryophyta</taxon>
        <taxon>Tracheophyta</taxon>
        <taxon>Spermatophyta</taxon>
        <taxon>Magnoliopsida</taxon>
        <taxon>eudicotyledons</taxon>
        <taxon>Gunneridae</taxon>
        <taxon>Pentapetalae</taxon>
        <taxon>asterids</taxon>
        <taxon>campanulids</taxon>
        <taxon>Asterales</taxon>
        <taxon>Asteraceae</taxon>
        <taxon>Cichorioideae</taxon>
        <taxon>Cichorieae</taxon>
        <taxon>Lactucinae</taxon>
        <taxon>Lactuca</taxon>
    </lineage>
</organism>
<dbReference type="AlphaFoldDB" id="A0AA35ZXC6"/>
<evidence type="ECO:0000313" key="2">
    <source>
        <dbReference type="Proteomes" id="UP001177003"/>
    </source>
</evidence>